<name>A0ABD2BYM9_VESSQ</name>
<evidence type="ECO:0000313" key="2">
    <source>
        <dbReference type="Proteomes" id="UP001607302"/>
    </source>
</evidence>
<dbReference type="Proteomes" id="UP001607302">
    <property type="component" value="Unassembled WGS sequence"/>
</dbReference>
<protein>
    <submittedName>
        <fullName evidence="1">Uncharacterized protein</fullName>
    </submittedName>
</protein>
<dbReference type="EMBL" id="JAUDFV010000027">
    <property type="protein sequence ID" value="KAL2737886.1"/>
    <property type="molecule type" value="Genomic_DNA"/>
</dbReference>
<proteinExistence type="predicted"/>
<gene>
    <name evidence="1" type="ORF">V1478_001972</name>
</gene>
<dbReference type="AlphaFoldDB" id="A0ABD2BYM9"/>
<evidence type="ECO:0000313" key="1">
    <source>
        <dbReference type="EMBL" id="KAL2737886.1"/>
    </source>
</evidence>
<reference evidence="1 2" key="1">
    <citation type="journal article" date="2024" name="Ann. Entomol. Soc. Am.">
        <title>Genomic analyses of the southern and eastern yellowjacket wasps (Hymenoptera: Vespidae) reveal evolutionary signatures of social life.</title>
        <authorList>
            <person name="Catto M.A."/>
            <person name="Caine P.B."/>
            <person name="Orr S.E."/>
            <person name="Hunt B.G."/>
            <person name="Goodisman M.A.D."/>
        </authorList>
    </citation>
    <scope>NUCLEOTIDE SEQUENCE [LARGE SCALE GENOMIC DNA]</scope>
    <source>
        <strain evidence="1">233</strain>
        <tissue evidence="1">Head and thorax</tissue>
    </source>
</reference>
<comment type="caution">
    <text evidence="1">The sequence shown here is derived from an EMBL/GenBank/DDBJ whole genome shotgun (WGS) entry which is preliminary data.</text>
</comment>
<sequence length="88" mass="9733">MSCDPLTNSDLRERISAQPIMCTSSQRTKPLPGIGRFRVPPLQITCVPYTNSDSLEGISAEPIAYTFPENDTITRATSTNVMRPAYKL</sequence>
<accession>A0ABD2BYM9</accession>
<keyword evidence="2" id="KW-1185">Reference proteome</keyword>
<organism evidence="1 2">
    <name type="scientific">Vespula squamosa</name>
    <name type="common">Southern yellow jacket</name>
    <name type="synonym">Wasp</name>
    <dbReference type="NCBI Taxonomy" id="30214"/>
    <lineage>
        <taxon>Eukaryota</taxon>
        <taxon>Metazoa</taxon>
        <taxon>Ecdysozoa</taxon>
        <taxon>Arthropoda</taxon>
        <taxon>Hexapoda</taxon>
        <taxon>Insecta</taxon>
        <taxon>Pterygota</taxon>
        <taxon>Neoptera</taxon>
        <taxon>Endopterygota</taxon>
        <taxon>Hymenoptera</taxon>
        <taxon>Apocrita</taxon>
        <taxon>Aculeata</taxon>
        <taxon>Vespoidea</taxon>
        <taxon>Vespidae</taxon>
        <taxon>Vespinae</taxon>
        <taxon>Vespula</taxon>
    </lineage>
</organism>